<reference evidence="1" key="2">
    <citation type="submission" date="2020-11" db="EMBL/GenBank/DDBJ databases">
        <authorList>
            <person name="McCartney M.A."/>
            <person name="Auch B."/>
            <person name="Kono T."/>
            <person name="Mallez S."/>
            <person name="Becker A."/>
            <person name="Gohl D.M."/>
            <person name="Silverstein K.A.T."/>
            <person name="Koren S."/>
            <person name="Bechman K.B."/>
            <person name="Herman A."/>
            <person name="Abrahante J.E."/>
            <person name="Garbe J."/>
        </authorList>
    </citation>
    <scope>NUCLEOTIDE SEQUENCE</scope>
    <source>
        <strain evidence="1">Duluth1</strain>
        <tissue evidence="1">Whole animal</tissue>
    </source>
</reference>
<dbReference type="Proteomes" id="UP000828390">
    <property type="component" value="Unassembled WGS sequence"/>
</dbReference>
<gene>
    <name evidence="1" type="ORF">DPMN_060743</name>
</gene>
<evidence type="ECO:0000313" key="2">
    <source>
        <dbReference type="Proteomes" id="UP000828390"/>
    </source>
</evidence>
<organism evidence="1 2">
    <name type="scientific">Dreissena polymorpha</name>
    <name type="common">Zebra mussel</name>
    <name type="synonym">Mytilus polymorpha</name>
    <dbReference type="NCBI Taxonomy" id="45954"/>
    <lineage>
        <taxon>Eukaryota</taxon>
        <taxon>Metazoa</taxon>
        <taxon>Spiralia</taxon>
        <taxon>Lophotrochozoa</taxon>
        <taxon>Mollusca</taxon>
        <taxon>Bivalvia</taxon>
        <taxon>Autobranchia</taxon>
        <taxon>Heteroconchia</taxon>
        <taxon>Euheterodonta</taxon>
        <taxon>Imparidentia</taxon>
        <taxon>Neoheterodontei</taxon>
        <taxon>Myida</taxon>
        <taxon>Dreissenoidea</taxon>
        <taxon>Dreissenidae</taxon>
        <taxon>Dreissena</taxon>
    </lineage>
</organism>
<reference evidence="1" key="1">
    <citation type="journal article" date="2019" name="bioRxiv">
        <title>The Genome of the Zebra Mussel, Dreissena polymorpha: A Resource for Invasive Species Research.</title>
        <authorList>
            <person name="McCartney M.A."/>
            <person name="Auch B."/>
            <person name="Kono T."/>
            <person name="Mallez S."/>
            <person name="Zhang Y."/>
            <person name="Obille A."/>
            <person name="Becker A."/>
            <person name="Abrahante J.E."/>
            <person name="Garbe J."/>
            <person name="Badalamenti J.P."/>
            <person name="Herman A."/>
            <person name="Mangelson H."/>
            <person name="Liachko I."/>
            <person name="Sullivan S."/>
            <person name="Sone E.D."/>
            <person name="Koren S."/>
            <person name="Silverstein K.A.T."/>
            <person name="Beckman K.B."/>
            <person name="Gohl D.M."/>
        </authorList>
    </citation>
    <scope>NUCLEOTIDE SEQUENCE</scope>
    <source>
        <strain evidence="1">Duluth1</strain>
        <tissue evidence="1">Whole animal</tissue>
    </source>
</reference>
<sequence>MQRPVCTPLGKGTPVPAGRGKSWSHLSLCLFCLGCDRTITMGAAAQEEKSGRSVVPGTSRLCAKEPTSIGLRLDVSGCWPSSSRSGSVILLYVRVQPDDPS</sequence>
<dbReference type="EMBL" id="JAIWYP010000013">
    <property type="protein sequence ID" value="KAH3717947.1"/>
    <property type="molecule type" value="Genomic_DNA"/>
</dbReference>
<comment type="caution">
    <text evidence="1">The sequence shown here is derived from an EMBL/GenBank/DDBJ whole genome shotgun (WGS) entry which is preliminary data.</text>
</comment>
<proteinExistence type="predicted"/>
<keyword evidence="2" id="KW-1185">Reference proteome</keyword>
<accession>A0A9D4HGD7</accession>
<protein>
    <submittedName>
        <fullName evidence="1">Uncharacterized protein</fullName>
    </submittedName>
</protein>
<dbReference type="AlphaFoldDB" id="A0A9D4HGD7"/>
<name>A0A9D4HGD7_DREPO</name>
<evidence type="ECO:0000313" key="1">
    <source>
        <dbReference type="EMBL" id="KAH3717947.1"/>
    </source>
</evidence>